<evidence type="ECO:0000313" key="68">
    <source>
        <dbReference type="Proteomes" id="UP000389283"/>
    </source>
</evidence>
<dbReference type="Proteomes" id="UP000403352">
    <property type="component" value="Unassembled WGS sequence"/>
</dbReference>
<dbReference type="EMBL" id="DAAEEB010000004">
    <property type="protein sequence ID" value="HAA8053111.1"/>
    <property type="molecule type" value="Genomic_DNA"/>
</dbReference>
<dbReference type="EMBL" id="AAAJKI010000005">
    <property type="protein sequence ID" value="EAC6547403.1"/>
    <property type="molecule type" value="Genomic_DNA"/>
</dbReference>
<dbReference type="Proteomes" id="UP000478704">
    <property type="component" value="Unassembled WGS sequence"/>
</dbReference>
<reference evidence="55 57" key="5">
    <citation type="submission" date="2018-06" db="EMBL/GenBank/DDBJ databases">
        <authorList>
            <consortium name="PulseNet: The National Subtyping Network for Foodborne Disease Surveillance"/>
            <person name="Tarr C.L."/>
            <person name="Trees E."/>
            <person name="Katz L.S."/>
            <person name="Carleton-Romer H.A."/>
            <person name="Stroika S."/>
            <person name="Kucerova Z."/>
            <person name="Roache K.F."/>
            <person name="Sabol A.L."/>
            <person name="Besser J."/>
            <person name="Gerner-Smidt P."/>
        </authorList>
    </citation>
    <scope>NUCLEOTIDE SEQUENCE [LARGE SCALE GENOMIC DNA]</scope>
    <source>
        <strain evidence="2 57">2015L-6227</strain>
        <strain evidence="12 55">PNUSAL000134</strain>
        <strain evidence="6 61">PNUSAL000910</strain>
        <strain evidence="14 62">PNUSAL002180</strain>
        <strain evidence="15 78">PNUSAL002298</strain>
        <strain evidence="29 60">PNUSAL004402</strain>
        <strain evidence="36 81">PNUSAL005692</strain>
    </source>
</reference>
<evidence type="ECO:0000313" key="70">
    <source>
        <dbReference type="Proteomes" id="UP000403352"/>
    </source>
</evidence>
<evidence type="ECO:0000313" key="66">
    <source>
        <dbReference type="Proteomes" id="UP000376505"/>
    </source>
</evidence>
<dbReference type="EMBL" id="AABBHO010000016">
    <property type="protein sequence ID" value="EAG2997002.1"/>
    <property type="molecule type" value="Genomic_DNA"/>
</dbReference>
<evidence type="ECO:0000313" key="11">
    <source>
        <dbReference type="EMBL" id="EAE1337465.1"/>
    </source>
</evidence>
<dbReference type="EMBL" id="AABAYG010000001">
    <property type="protein sequence ID" value="EAG2244266.1"/>
    <property type="molecule type" value="Genomic_DNA"/>
</dbReference>
<evidence type="ECO:0000313" key="23">
    <source>
        <dbReference type="EMBL" id="EAG6990232.1"/>
    </source>
</evidence>
<evidence type="ECO:0000313" key="63">
    <source>
        <dbReference type="Proteomes" id="UP000364988"/>
    </source>
</evidence>
<reference evidence="50 98" key="1">
    <citation type="submission" date="2016-09" db="EMBL/GenBank/DDBJ databases">
        <title>100K Listeria isolates.</title>
        <authorList>
            <person name="Chen P."/>
            <person name="Weimer B.C."/>
            <person name="Kong N."/>
            <person name="Huang B."/>
        </authorList>
    </citation>
    <scope>NUCLEOTIDE SEQUENCE [LARGE SCALE GENOMIC DNA]</scope>
    <source>
        <strain evidence="50 98">BCW_2383</strain>
    </source>
</reference>
<evidence type="ECO:0000313" key="84">
    <source>
        <dbReference type="Proteomes" id="UP000527632"/>
    </source>
</evidence>
<evidence type="ECO:0000313" key="36">
    <source>
        <dbReference type="EMBL" id="ECY9782188.1"/>
    </source>
</evidence>
<evidence type="ECO:0000313" key="80">
    <source>
        <dbReference type="Proteomes" id="UP000481141"/>
    </source>
</evidence>
<evidence type="ECO:0000313" key="20">
    <source>
        <dbReference type="EMBL" id="EAG4329724.1"/>
    </source>
</evidence>
<dbReference type="EMBL" id="QXLS01000001">
    <property type="protein sequence ID" value="RKA10908.1"/>
    <property type="molecule type" value="Genomic_DNA"/>
</dbReference>
<accession>A0A0B8R6U6</accession>
<evidence type="ECO:0000313" key="14">
    <source>
        <dbReference type="EMBL" id="EAG0866677.1"/>
    </source>
</evidence>
<dbReference type="EMBL" id="DAAIHR010000001">
    <property type="protein sequence ID" value="HAB8397183.1"/>
    <property type="molecule type" value="Genomic_DNA"/>
</dbReference>
<dbReference type="EMBL" id="DAAJZA010000003">
    <property type="protein sequence ID" value="HAC1754693.1"/>
    <property type="molecule type" value="Genomic_DNA"/>
</dbReference>
<evidence type="ECO:0000313" key="72">
    <source>
        <dbReference type="Proteomes" id="UP000423131"/>
    </source>
</evidence>
<dbReference type="Proteomes" id="UP000368512">
    <property type="component" value="Unassembled WGS sequence"/>
</dbReference>
<dbReference type="EMBL" id="AABAGT010000006">
    <property type="protein sequence ID" value="EAG0866677.1"/>
    <property type="molecule type" value="Genomic_DNA"/>
</dbReference>
<evidence type="ECO:0000313" key="62">
    <source>
        <dbReference type="Proteomes" id="UP000358545"/>
    </source>
</evidence>
<sequence length="157" mass="18658">MKSYPFFKYNMNIKTFFMFIVCFAILSLGLYFFITFESLRIWQFFGIYTFFSAYTIYVLTTYVNGTVSVNSHALFYKKGFSDKKYLFNQYMLECDTRLHGRTTSFLPFYTINILDLETGKETKIKIRNAAIVHRNGRKNFHLEIVNLAEQLKKIQAK</sequence>
<evidence type="ECO:0000256" key="1">
    <source>
        <dbReference type="SAM" id="Phobius"/>
    </source>
</evidence>
<evidence type="ECO:0000313" key="77">
    <source>
        <dbReference type="Proteomes" id="UP000467536"/>
    </source>
</evidence>
<dbReference type="EMBL" id="AALAQH010000001">
    <property type="protein sequence ID" value="ECX6923515.1"/>
    <property type="molecule type" value="Genomic_DNA"/>
</dbReference>
<evidence type="ECO:0000313" key="41">
    <source>
        <dbReference type="EMBL" id="HAA8053111.1"/>
    </source>
</evidence>
<evidence type="ECO:0000313" key="33">
    <source>
        <dbReference type="EMBL" id="ECC1557521.1"/>
    </source>
</evidence>
<evidence type="ECO:0000313" key="58">
    <source>
        <dbReference type="Proteomes" id="UP000344343"/>
    </source>
</evidence>
<evidence type="ECO:0000313" key="45">
    <source>
        <dbReference type="EMBL" id="HAC0274037.1"/>
    </source>
</evidence>
<keyword evidence="44" id="KW-0436">Ligase</keyword>
<dbReference type="EMBL" id="AAALRN010000001">
    <property type="protein sequence ID" value="EAD1183895.1"/>
    <property type="molecule type" value="Genomic_DNA"/>
</dbReference>
<dbReference type="EMBL" id="JACAVN010000001">
    <property type="protein sequence ID" value="NYA00466.1"/>
    <property type="molecule type" value="Genomic_DNA"/>
</dbReference>
<dbReference type="Proteomes" id="UP000460224">
    <property type="component" value="Unassembled WGS sequence"/>
</dbReference>
<comment type="caution">
    <text evidence="44">The sequence shown here is derived from an EMBL/GenBank/DDBJ whole genome shotgun (WGS) entry which is preliminary data.</text>
</comment>
<dbReference type="EMBL" id="AAASLB010000001">
    <property type="protein sequence ID" value="EAE4940804.1"/>
    <property type="molecule type" value="Genomic_DNA"/>
</dbReference>
<evidence type="ECO:0000313" key="55">
    <source>
        <dbReference type="Proteomes" id="UP000336166"/>
    </source>
</evidence>
<keyword evidence="1" id="KW-1133">Transmembrane helix</keyword>
<evidence type="ECO:0000313" key="17">
    <source>
        <dbReference type="EMBL" id="EAG2244266.1"/>
    </source>
</evidence>
<evidence type="ECO:0000313" key="5">
    <source>
        <dbReference type="EMBL" id="EAC7479383.1"/>
    </source>
</evidence>
<evidence type="ECO:0000313" key="19">
    <source>
        <dbReference type="EMBL" id="EAG2997002.1"/>
    </source>
</evidence>
<evidence type="ECO:0000313" key="3">
    <source>
        <dbReference type="EMBL" id="EAC5549242.1"/>
    </source>
</evidence>
<dbReference type="AlphaFoldDB" id="A0A0B8R6U6"/>
<dbReference type="Proteomes" id="UP000478682">
    <property type="component" value="Unassembled WGS sequence"/>
</dbReference>
<dbReference type="EMBL" id="AABBYJ010000001">
    <property type="protein sequence ID" value="EAG4329724.1"/>
    <property type="molecule type" value="Genomic_DNA"/>
</dbReference>
<dbReference type="Proteomes" id="UP000540117">
    <property type="component" value="Unassembled WGS sequence"/>
</dbReference>
<dbReference type="EMBL" id="AAHZFY010000002">
    <property type="protein sequence ID" value="ECB9512527.1"/>
    <property type="molecule type" value="Genomic_DNA"/>
</dbReference>
<evidence type="ECO:0000313" key="2">
    <source>
        <dbReference type="EMBL" id="EAC4551182.1"/>
    </source>
</evidence>
<dbReference type="Proteomes" id="UP000533021">
    <property type="component" value="Unassembled WGS sequence"/>
</dbReference>
<dbReference type="RefSeq" id="WP_003726666.1">
    <property type="nucleotide sequence ID" value="NC_021824.1"/>
</dbReference>
<dbReference type="Proteomes" id="UP000350032">
    <property type="component" value="Unassembled WGS sequence"/>
</dbReference>
<dbReference type="EMBL" id="AAANYN010000013">
    <property type="protein sequence ID" value="EAD5774544.1"/>
    <property type="molecule type" value="Genomic_DNA"/>
</dbReference>
<evidence type="ECO:0000313" key="92">
    <source>
        <dbReference type="Proteomes" id="UP000549379"/>
    </source>
</evidence>
<dbReference type="EMBL" id="AALEDS010000002">
    <property type="protein sequence ID" value="ECY6543491.1"/>
    <property type="molecule type" value="Genomic_DNA"/>
</dbReference>
<evidence type="ECO:0000313" key="21">
    <source>
        <dbReference type="EMBL" id="EAG4461171.1"/>
    </source>
</evidence>
<dbReference type="Proteomes" id="UP000525850">
    <property type="component" value="Unassembled WGS sequence"/>
</dbReference>
<dbReference type="Proteomes" id="UP000530452">
    <property type="component" value="Unassembled WGS sequence"/>
</dbReference>
<reference evidence="48 75" key="4">
    <citation type="submission" date="2018-04" db="EMBL/GenBank/DDBJ databases">
        <title>Genome Analysis of a Prevalent Clone of Listeria monocytogenes Sequence Type 87 in China.</title>
        <authorList>
            <person name="Wang Y."/>
        </authorList>
    </citation>
    <scope>NUCLEOTIDE SEQUENCE [LARGE SCALE GENOMIC DNA]</scope>
    <source>
        <strain evidence="48 75">ICDC_LM1523</strain>
    </source>
</reference>
<dbReference type="EMBL" id="DABJAN010000001">
    <property type="protein sequence ID" value="HAJ9592296.1"/>
    <property type="molecule type" value="Genomic_DNA"/>
</dbReference>
<dbReference type="EMBL" id="AALGDA010000008">
    <property type="protein sequence ID" value="ECY9782188.1"/>
    <property type="molecule type" value="Genomic_DNA"/>
</dbReference>
<gene>
    <name evidence="14" type="ORF">A8L61_05205</name>
    <name evidence="23" type="ORF">AB917_06485</name>
    <name evidence="2" type="ORF">ABZ57_01650</name>
    <name evidence="51" type="ORF">AJL21_11155</name>
    <name evidence="50" type="ORF">AJL21_16170</name>
    <name evidence="11" type="ORF">ART25_00825</name>
    <name evidence="3" type="ORF">ARY78_02210</name>
    <name evidence="18" type="ORF">B1N52_02425</name>
    <name evidence="17" type="ORF">B1S26_02490</name>
    <name evidence="19" type="ORF">B5K54_06855</name>
    <name evidence="15" type="ORF">BB997_01665</name>
    <name evidence="34" type="ORF">BCZ19_02455</name>
    <name evidence="16" type="ORF">BCZ21_01495</name>
    <name evidence="21" type="ORF">CA369_02620</name>
    <name evidence="20" type="ORF">CAV64_00455</name>
    <name evidence="24" type="ORF">CW845_09535</name>
    <name evidence="26" type="ORF">D4920_03670</name>
    <name evidence="25" type="ORF">D4B11_10360</name>
    <name evidence="27" type="ORF">D5N24_00980</name>
    <name evidence="29" type="ORF">D7104_07150</name>
    <name evidence="48" type="ORF">DCK61_02910</name>
    <name evidence="22" type="ORF">DCT16_01660</name>
    <name evidence="5" type="ORF">DQ70_01635</name>
    <name evidence="4" type="ORF">DU018_03375</name>
    <name evidence="52" type="ORF">DYZ80_00440</name>
    <name evidence="13" type="ORF">E1W56_01925</name>
    <name evidence="28" type="ORF">E5F58_02475</name>
    <name evidence="10" type="ORF">EX365_02235</name>
    <name evidence="9" type="ORF">EXZ73_09620</name>
    <name evidence="35" type="ORF">F6436_04025</name>
    <name evidence="36" type="ORF">F6515_04210</name>
    <name evidence="30" type="ORF">FA835_08465</name>
    <name evidence="32" type="ORF">FLQ97_02140</name>
    <name evidence="31" type="ORF">FLR03_10630</name>
    <name evidence="33" type="ORF">FNX40_11990</name>
    <name evidence="39" type="ORF">FV747_05150</name>
    <name evidence="40" type="ORF">G3O21_000804</name>
    <name evidence="41" type="ORF">GHH22_08080</name>
    <name evidence="46" type="ORF">GI949_06875</name>
    <name evidence="38" type="ORF">GJW51_02020</name>
    <name evidence="37" type="ORF">GQG13_01840</name>
    <name evidence="42" type="ORF">GYR60_01515</name>
    <name evidence="43" type="ORF">GYS09_04740</name>
    <name evidence="44" type="ORF">GYX23_12125</name>
    <name evidence="45" type="ORF">GYY14_01500</name>
    <name evidence="47" type="ORF">HQN34_000464</name>
    <name evidence="49" type="ORF">HZJ64_01370</name>
    <name evidence="6" type="ORF">KV70_06390</name>
    <name evidence="7" type="ORF">QD52_02225</name>
    <name evidence="8" type="ORF">UI29_02255</name>
    <name evidence="12" type="ORF">Y261_02200</name>
</gene>
<keyword evidence="1" id="KW-0812">Transmembrane</keyword>
<dbReference type="EMBL" id="DAAJCS010000009">
    <property type="protein sequence ID" value="HAC0013736.1"/>
    <property type="molecule type" value="Genomic_DNA"/>
</dbReference>
<evidence type="ECO:0000313" key="56">
    <source>
        <dbReference type="Proteomes" id="UP000337746"/>
    </source>
</evidence>
<evidence type="ECO:0000313" key="40">
    <source>
        <dbReference type="EMBL" id="EDP8513405.1"/>
    </source>
</evidence>
<dbReference type="EMBL" id="AAAREG010000001">
    <property type="protein sequence ID" value="EAE2353157.1"/>
    <property type="molecule type" value="Genomic_DNA"/>
</dbReference>
<dbReference type="Proteomes" id="UP000549379">
    <property type="component" value="Unassembled WGS sequence"/>
</dbReference>
<dbReference type="Proteomes" id="UP000337746">
    <property type="component" value="Unassembled WGS sequence"/>
</dbReference>
<evidence type="ECO:0000313" key="29">
    <source>
        <dbReference type="EMBL" id="EAK8897478.1"/>
    </source>
</evidence>
<evidence type="ECO:0000313" key="50">
    <source>
        <dbReference type="EMBL" id="OET48018.1"/>
    </source>
</evidence>
<evidence type="ECO:0000313" key="47">
    <source>
        <dbReference type="EMBL" id="HAJ9592296.1"/>
    </source>
</evidence>
<dbReference type="EMBL" id="AAAMZD010000001">
    <property type="protein sequence ID" value="EAD3791593.1"/>
    <property type="molecule type" value="Genomic_DNA"/>
</dbReference>
<dbReference type="KEGG" id="lmok:CQ02_04195"/>
<feature type="transmembrane region" description="Helical" evidence="1">
    <location>
        <begin position="40"/>
        <end position="59"/>
    </location>
</feature>
<dbReference type="Proteomes" id="UP000467347">
    <property type="component" value="Unassembled WGS sequence"/>
</dbReference>
<dbReference type="EMBL" id="AABDGJ010000003">
    <property type="protein sequence ID" value="EAG6990232.1"/>
    <property type="molecule type" value="Genomic_DNA"/>
</dbReference>
<dbReference type="Proteomes" id="UP000427828">
    <property type="component" value="Unassembled WGS sequence"/>
</dbReference>
<dbReference type="EMBL" id="AABEMN010000014">
    <property type="protein sequence ID" value="EAG9520174.1"/>
    <property type="molecule type" value="Genomic_DNA"/>
</dbReference>
<evidence type="ECO:0000313" key="54">
    <source>
        <dbReference type="Proteomes" id="UP000331186"/>
    </source>
</evidence>
<evidence type="ECO:0000313" key="97">
    <source>
        <dbReference type="Proteomes" id="UP000844415"/>
    </source>
</evidence>
<dbReference type="Proteomes" id="UP000331186">
    <property type="component" value="Unassembled WGS sequence"/>
</dbReference>
<dbReference type="EMBL" id="AABBZO010000002">
    <property type="protein sequence ID" value="EAG4461171.1"/>
    <property type="molecule type" value="Genomic_DNA"/>
</dbReference>
<dbReference type="EMBL" id="DAAJFY010000001">
    <property type="protein sequence ID" value="HAC0274037.1"/>
    <property type="molecule type" value="Genomic_DNA"/>
</dbReference>
<evidence type="ECO:0000313" key="78">
    <source>
        <dbReference type="Proteomes" id="UP000478682"/>
    </source>
</evidence>
<evidence type="ECO:0000313" key="86">
    <source>
        <dbReference type="Proteomes" id="UP000530452"/>
    </source>
</evidence>
<evidence type="ECO:0000313" key="60">
    <source>
        <dbReference type="Proteomes" id="UP000350032"/>
    </source>
</evidence>
<dbReference type="EMBL" id="AAANYR010000001">
    <property type="protein sequence ID" value="EAD5785376.1"/>
    <property type="molecule type" value="Genomic_DNA"/>
</dbReference>
<dbReference type="Proteomes" id="UP000398321">
    <property type="component" value="Unassembled WGS sequence"/>
</dbReference>
<evidence type="ECO:0000313" key="89">
    <source>
        <dbReference type="Proteomes" id="UP000544530"/>
    </source>
</evidence>
<evidence type="ECO:0000313" key="65">
    <source>
        <dbReference type="Proteomes" id="UP000368512"/>
    </source>
</evidence>
<evidence type="ECO:0000313" key="51">
    <source>
        <dbReference type="EMBL" id="OET48821.1"/>
    </source>
</evidence>
<evidence type="ECO:0000313" key="4">
    <source>
        <dbReference type="EMBL" id="EAC6547403.1"/>
    </source>
</evidence>
<evidence type="ECO:0000313" key="46">
    <source>
        <dbReference type="EMBL" id="HAC1754693.1"/>
    </source>
</evidence>
<feature type="transmembrane region" description="Helical" evidence="1">
    <location>
        <begin position="12"/>
        <end position="34"/>
    </location>
</feature>
<dbReference type="Proteomes" id="UP000393182">
    <property type="component" value="Unassembled WGS sequence"/>
</dbReference>
<dbReference type="Proteomes" id="UP000379076">
    <property type="component" value="Unassembled WGS sequence"/>
</dbReference>
<dbReference type="Proteomes" id="UP000548278">
    <property type="component" value="Unassembled WGS sequence"/>
</dbReference>
<dbReference type="GO" id="GO:0016874">
    <property type="term" value="F:ligase activity"/>
    <property type="evidence" value="ECO:0007669"/>
    <property type="project" value="UniProtKB-KW"/>
</dbReference>
<evidence type="ECO:0000313" key="82">
    <source>
        <dbReference type="Proteomes" id="UP000522199"/>
    </source>
</evidence>
<dbReference type="Proteomes" id="UP000389283">
    <property type="component" value="Unassembled WGS sequence"/>
</dbReference>
<evidence type="ECO:0000313" key="6">
    <source>
        <dbReference type="EMBL" id="EAC9039827.1"/>
    </source>
</evidence>
<dbReference type="Proteomes" id="UP000272537">
    <property type="component" value="Unassembled WGS sequence"/>
</dbReference>
<evidence type="ECO:0000313" key="61">
    <source>
        <dbReference type="Proteomes" id="UP000354255"/>
    </source>
</evidence>
<reference evidence="71 82" key="8">
    <citation type="submission" date="2019-04" db="EMBL/GenBank/DDBJ databases">
        <authorList>
            <consortium name="GenomeTrakr network: Whole genome sequencing for foodborne pathogen traceback"/>
        </authorList>
    </citation>
    <scope>NUCLEOTIDE SEQUENCE [LARGE SCALE GENOMIC DNA]</scope>
    <source>
        <strain evidence="23 91">CFSAN004300</strain>
        <strain evidence="24 82">CFSAN072474</strain>
        <strain evidence="35 63">FLAG-55987</strain>
        <strain evidence="30 71">PHLUSALM00088</strain>
    </source>
</reference>
<dbReference type="Proteomes" id="UP000843775">
    <property type="component" value="Unassembled WGS sequence"/>
</dbReference>
<dbReference type="EMBL" id="DAAIJL010000003">
    <property type="protein sequence ID" value="HAB8556599.1"/>
    <property type="molecule type" value="Genomic_DNA"/>
</dbReference>
<dbReference type="Proteomes" id="UP000410967">
    <property type="component" value="Unassembled WGS sequence"/>
</dbReference>
<dbReference type="Proteomes" id="UP000544530">
    <property type="component" value="Unassembled WGS sequence"/>
</dbReference>
<dbReference type="EMBL" id="AABFVG010000002">
    <property type="protein sequence ID" value="EAH2281161.1"/>
    <property type="molecule type" value="Genomic_DNA"/>
</dbReference>
<dbReference type="EMBL" id="AAIAJJ010000005">
    <property type="protein sequence ID" value="ECC1557521.1"/>
    <property type="molecule type" value="Genomic_DNA"/>
</dbReference>
<organism evidence="44 95">
    <name type="scientific">Listeria monocytogenes</name>
    <dbReference type="NCBI Taxonomy" id="1639"/>
    <lineage>
        <taxon>Bacteria</taxon>
        <taxon>Bacillati</taxon>
        <taxon>Bacillota</taxon>
        <taxon>Bacilli</taxon>
        <taxon>Bacillales</taxon>
        <taxon>Listeriaceae</taxon>
        <taxon>Listeria</taxon>
    </lineage>
</organism>
<evidence type="ECO:0000313" key="64">
    <source>
        <dbReference type="Proteomes" id="UP000365297"/>
    </source>
</evidence>
<dbReference type="EMBL" id="AAHZFN010000013">
    <property type="protein sequence ID" value="ECB9474129.1"/>
    <property type="molecule type" value="Genomic_DNA"/>
</dbReference>
<evidence type="ECO:0000313" key="67">
    <source>
        <dbReference type="Proteomes" id="UP000379076"/>
    </source>
</evidence>
<reference evidence="86 87" key="7">
    <citation type="submission" date="2019-04" db="EMBL/GenBank/DDBJ databases">
        <authorList>
            <person name="Ashton P.M."/>
            <person name="Dallman T."/>
            <person name="Nair S."/>
            <person name="De Pinna E."/>
            <person name="Peters T."/>
            <person name="Grant K."/>
        </authorList>
    </citation>
    <scope>NUCLEOTIDE SEQUENCE [LARGE SCALE GENOMIC DNA]</scope>
    <source>
        <strain evidence="26 87">282333</strain>
        <strain evidence="27 86">282352</strain>
        <strain evidence="25 90">289003</strain>
        <strain evidence="39 77">788324</strain>
        <strain evidence="13">RL15000286</strain>
    </source>
</reference>
<evidence type="ECO:0000313" key="43">
    <source>
        <dbReference type="EMBL" id="HAB8556599.1"/>
    </source>
</evidence>
<evidence type="ECO:0000313" key="85">
    <source>
        <dbReference type="Proteomes" id="UP000528151"/>
    </source>
</evidence>
<evidence type="ECO:0000313" key="76">
    <source>
        <dbReference type="Proteomes" id="UP000467347"/>
    </source>
</evidence>
<dbReference type="Proteomes" id="UP000339309">
    <property type="component" value="Unassembled WGS sequence"/>
</dbReference>
<dbReference type="EMBL" id="AABGUK010000001">
    <property type="protein sequence ID" value="EAH4240863.1"/>
    <property type="molecule type" value="Genomic_DNA"/>
</dbReference>
<dbReference type="Proteomes" id="UP000566721">
    <property type="component" value="Unassembled WGS sequence"/>
</dbReference>
<dbReference type="Proteomes" id="UP000852906">
    <property type="component" value="Unassembled WGS sequence"/>
</dbReference>
<evidence type="ECO:0000313" key="30">
    <source>
        <dbReference type="EMBL" id="EAK9317132.1"/>
    </source>
</evidence>
<evidence type="ECO:0000313" key="13">
    <source>
        <dbReference type="EMBL" id="EAE4940804.1"/>
    </source>
</evidence>
<dbReference type="Proteomes" id="UP000528151">
    <property type="component" value="Unassembled WGS sequence"/>
</dbReference>
<evidence type="ECO:0000313" key="22">
    <source>
        <dbReference type="EMBL" id="EAG6168091.1"/>
    </source>
</evidence>
<dbReference type="Proteomes" id="UP000358545">
    <property type="component" value="Unassembled WGS sequence"/>
</dbReference>
<dbReference type="Proteomes" id="UP000467536">
    <property type="component" value="Unassembled WGS sequence"/>
</dbReference>
<dbReference type="Proteomes" id="UP000455569">
    <property type="component" value="Unassembled WGS sequence"/>
</dbReference>
<proteinExistence type="predicted"/>
<dbReference type="Proteomes" id="UP000423131">
    <property type="component" value="Unassembled WGS sequence"/>
</dbReference>
<dbReference type="Proteomes" id="UP000354255">
    <property type="component" value="Unassembled WGS sequence"/>
</dbReference>
<evidence type="ECO:0000313" key="69">
    <source>
        <dbReference type="Proteomes" id="UP000398321"/>
    </source>
</evidence>
<dbReference type="Proteomes" id="UP000489121">
    <property type="component" value="Unassembled WGS sequence"/>
</dbReference>
<evidence type="ECO:0000313" key="48">
    <source>
        <dbReference type="EMBL" id="KAA9453425.1"/>
    </source>
</evidence>
<dbReference type="Proteomes" id="UP000376505">
    <property type="component" value="Unassembled WGS sequence"/>
</dbReference>
<evidence type="ECO:0000313" key="37">
    <source>
        <dbReference type="EMBL" id="EDN7713861.1"/>
    </source>
</evidence>
<dbReference type="EMBL" id="AAAIKW010000001">
    <property type="protein sequence ID" value="EAC4551182.1"/>
    <property type="molecule type" value="Genomic_DNA"/>
</dbReference>
<dbReference type="OMA" id="NGRKKFH"/>
<dbReference type="Proteomes" id="UP000344343">
    <property type="component" value="Unassembled WGS sequence"/>
</dbReference>
<evidence type="ECO:0000313" key="52">
    <source>
        <dbReference type="EMBL" id="RKA10908.1"/>
    </source>
</evidence>
<evidence type="ECO:0000313" key="38">
    <source>
        <dbReference type="EMBL" id="EDN9835438.1"/>
    </source>
</evidence>
<evidence type="ECO:0000313" key="81">
    <source>
        <dbReference type="Proteomes" id="UP000489121"/>
    </source>
</evidence>
<reference evidence="44" key="9">
    <citation type="submission" date="2020-01" db="EMBL/GenBank/DDBJ databases">
        <authorList>
            <consortium name="NCBI Pathogen Detection Project"/>
        </authorList>
    </citation>
    <scope>NUCLEOTIDE SEQUENCE</scope>
    <source>
        <strain evidence="41">09CEB371LM</strain>
        <strain evidence="47">2017-325981-023-01</strain>
        <strain evidence="43">CFIAFB20100120</strain>
        <strain evidence="42">CFIAFB20130012</strain>
        <strain evidence="45">CFIAFB20170037</strain>
        <strain evidence="44">CFIAFB20170045</strain>
        <strain evidence="46">DMG1500109</strain>
    </source>
</reference>
<evidence type="ECO:0000313" key="49">
    <source>
        <dbReference type="EMBL" id="NYA00466.1"/>
    </source>
</evidence>
<dbReference type="Proteomes" id="UP000481141">
    <property type="component" value="Unassembled WGS sequence"/>
</dbReference>
<dbReference type="EMBL" id="AACJYH010000004">
    <property type="protein sequence ID" value="EAK8897478.1"/>
    <property type="molecule type" value="Genomic_DNA"/>
</dbReference>
<dbReference type="EMBL" id="AANEHK010000003">
    <property type="protein sequence ID" value="EDO0985383.1"/>
    <property type="molecule type" value="Genomic_DNA"/>
</dbReference>
<dbReference type="EMBL" id="AAAKQF010000003">
    <property type="protein sequence ID" value="EAC9039827.1"/>
    <property type="molecule type" value="Genomic_DNA"/>
</dbReference>
<reference evidence="52 53" key="2">
    <citation type="journal article" date="2018" name="BMC Genomics">
        <title>Genes significantly associated with lineage II food isolates of Listeria monocytogenes.</title>
        <authorList>
            <person name="Pirone-Davies C."/>
            <person name="Chen Y."/>
            <person name="Pightling A."/>
            <person name="Ryan G."/>
            <person name="Wang Y."/>
            <person name="Yao K."/>
            <person name="Hoffmann M."/>
            <person name="Allard M.W."/>
        </authorList>
    </citation>
    <scope>NUCLEOTIDE SEQUENCE [LARGE SCALE GENOMIC DNA]</scope>
    <source>
        <strain evidence="52 53">PNUSAL000550</strain>
    </source>
</reference>
<dbReference type="EMBL" id="AABAWE010000001">
    <property type="protein sequence ID" value="EAG2085917.1"/>
    <property type="molecule type" value="Genomic_DNA"/>
</dbReference>
<evidence type="ECO:0000313" key="8">
    <source>
        <dbReference type="EMBL" id="EAD3791593.1"/>
    </source>
</evidence>
<evidence type="ECO:0000313" key="59">
    <source>
        <dbReference type="Proteomes" id="UP000345329"/>
    </source>
</evidence>
<evidence type="ECO:0000313" key="31">
    <source>
        <dbReference type="EMBL" id="ECB9474129.1"/>
    </source>
</evidence>
<evidence type="ECO:0000313" key="42">
    <source>
        <dbReference type="EMBL" id="HAB8397183.1"/>
    </source>
</evidence>
<evidence type="ECO:0000313" key="90">
    <source>
        <dbReference type="Proteomes" id="UP000546397"/>
    </source>
</evidence>
<dbReference type="Proteomes" id="UP000840197">
    <property type="component" value="Unassembled WGS sequence"/>
</dbReference>
<evidence type="ECO:0000313" key="44">
    <source>
        <dbReference type="EMBL" id="HAC0013736.1"/>
    </source>
</evidence>
<dbReference type="EMBL" id="MJTJ01000019">
    <property type="protein sequence ID" value="OET48821.1"/>
    <property type="molecule type" value="Genomic_DNA"/>
</dbReference>
<dbReference type="EMBL" id="AAAJWF010000001">
    <property type="protein sequence ID" value="EAC7479383.1"/>
    <property type="molecule type" value="Genomic_DNA"/>
</dbReference>
<evidence type="ECO:0000313" key="10">
    <source>
        <dbReference type="EMBL" id="EAD5785376.1"/>
    </source>
</evidence>
<dbReference type="EMBL" id="AABEKY010000004">
    <property type="protein sequence ID" value="EAG9387726.1"/>
    <property type="molecule type" value="Genomic_DNA"/>
</dbReference>
<dbReference type="EMBL" id="AABATR010000001">
    <property type="protein sequence ID" value="EAG1892310.1"/>
    <property type="molecule type" value="Genomic_DNA"/>
</dbReference>
<dbReference type="EMBL" id="AABGHY010000001">
    <property type="protein sequence ID" value="EAH3292957.1"/>
    <property type="molecule type" value="Genomic_DNA"/>
</dbReference>
<evidence type="ECO:0000313" key="91">
    <source>
        <dbReference type="Proteomes" id="UP000548278"/>
    </source>
</evidence>
<dbReference type="Proteomes" id="UP000365297">
    <property type="component" value="Unassembled WGS sequence"/>
</dbReference>
<dbReference type="EMBL" id="AANPAU010000002">
    <property type="protein sequence ID" value="EDP8513405.1"/>
    <property type="molecule type" value="Genomic_DNA"/>
</dbReference>
<evidence type="ECO:0000313" key="79">
    <source>
        <dbReference type="Proteomes" id="UP000478704"/>
    </source>
</evidence>
<evidence type="ECO:0000313" key="16">
    <source>
        <dbReference type="EMBL" id="EAG2085917.1"/>
    </source>
</evidence>
<dbReference type="Proteomes" id="UP000345329">
    <property type="component" value="Unassembled WGS sequence"/>
</dbReference>
<evidence type="ECO:0000313" key="75">
    <source>
        <dbReference type="Proteomes" id="UP000460224"/>
    </source>
</evidence>
<evidence type="ECO:0000313" key="71">
    <source>
        <dbReference type="Proteomes" id="UP000410967"/>
    </source>
</evidence>
<evidence type="ECO:0000313" key="94">
    <source>
        <dbReference type="Proteomes" id="UP000840197"/>
    </source>
</evidence>
<evidence type="ECO:0000313" key="35">
    <source>
        <dbReference type="EMBL" id="ECY6543491.1"/>
    </source>
</evidence>
<evidence type="ECO:0000313" key="96">
    <source>
        <dbReference type="Proteomes" id="UP000843775"/>
    </source>
</evidence>
<evidence type="ECO:0000313" key="73">
    <source>
        <dbReference type="Proteomes" id="UP000427828"/>
    </source>
</evidence>
<protein>
    <submittedName>
        <fullName evidence="44">Isoleucine--tRNA ligase</fullName>
    </submittedName>
</protein>
<dbReference type="EMBL" id="QDAY01000001">
    <property type="protein sequence ID" value="KAA9453425.1"/>
    <property type="molecule type" value="Genomic_DNA"/>
</dbReference>
<reference evidence="94 95" key="3">
    <citation type="journal article" date="2018" name="Genome Biol.">
        <title>SKESA: strategic k-mer extension for scrupulous assemblies.</title>
        <authorList>
            <person name="Souvorov A."/>
            <person name="Agarwala R."/>
            <person name="Lipman D.J."/>
        </authorList>
    </citation>
    <scope>NUCLEOTIDE SEQUENCE [LARGE SCALE GENOMIC DNA]</scope>
    <source>
        <strain evidence="41">09CEB371LM</strain>
        <strain evidence="47">2017-325981-023-01</strain>
        <strain evidence="43 97">CFIAFB20100120</strain>
        <strain evidence="42 94">CFIAFB20130012</strain>
        <strain evidence="45">CFIAFB20170037</strain>
        <strain evidence="44 95">CFIAFB20170045</strain>
        <strain evidence="46 96">DMG1500109</strain>
    </source>
</reference>
<evidence type="ECO:0000313" key="25">
    <source>
        <dbReference type="EMBL" id="EAG9520174.1"/>
    </source>
</evidence>
<dbReference type="Proteomes" id="UP000336166">
    <property type="component" value="Unassembled WGS sequence"/>
</dbReference>
<dbReference type="Proteomes" id="UP000840039">
    <property type="component" value="Unassembled WGS sequence"/>
</dbReference>
<dbReference type="EMBL" id="AABBAW010000001">
    <property type="protein sequence ID" value="EAG2514002.1"/>
    <property type="molecule type" value="Genomic_DNA"/>
</dbReference>
<evidence type="ECO:0000313" key="32">
    <source>
        <dbReference type="EMBL" id="ECB9512527.1"/>
    </source>
</evidence>
<evidence type="ECO:0000313" key="39">
    <source>
        <dbReference type="EMBL" id="EDO0985383.1"/>
    </source>
</evidence>
<evidence type="ECO:0000313" key="57">
    <source>
        <dbReference type="Proteomes" id="UP000339309"/>
    </source>
</evidence>
<dbReference type="KEGG" id="lmv:Y193_11775"/>
<evidence type="ECO:0000313" key="27">
    <source>
        <dbReference type="EMBL" id="EAH3292957.1"/>
    </source>
</evidence>
<evidence type="ECO:0000313" key="28">
    <source>
        <dbReference type="EMBL" id="EAH4240863.1"/>
    </source>
</evidence>
<evidence type="ECO:0000313" key="34">
    <source>
        <dbReference type="EMBL" id="ECX6923515.1"/>
    </source>
</evidence>
<dbReference type="Proteomes" id="UP000527632">
    <property type="component" value="Unassembled WGS sequence"/>
</dbReference>
<dbReference type="Proteomes" id="UP000364988">
    <property type="component" value="Unassembled WGS sequence"/>
</dbReference>
<dbReference type="EMBL" id="MJTJ01000023">
    <property type="protein sequence ID" value="OET48018.1"/>
    <property type="molecule type" value="Genomic_DNA"/>
</dbReference>
<dbReference type="Proteomes" id="UP000844415">
    <property type="component" value="Unassembled WGS sequence"/>
</dbReference>
<evidence type="ECO:0000313" key="98">
    <source>
        <dbReference type="Proteomes" id="UP000852906"/>
    </source>
</evidence>
<reference evidence="54 58" key="6">
    <citation type="submission" date="2019-02" db="EMBL/GenBank/DDBJ databases">
        <authorList>
            <consortium name="GenomeTrakr: Next Generation Sequencing Network for Food Pathogen Tracability"/>
        </authorList>
    </citation>
    <scope>NUCLEOTIDE SEQUENCE [LARGE SCALE GENOMIC DNA]</scope>
    <source>
        <strain evidence="19 92">10B02965A-1</strain>
        <strain evidence="5 65">CFSAN008042</strain>
        <strain evidence="21 85">CFSAN063727</strain>
        <strain evidence="37 74">CFSAN102901</strain>
        <strain evidence="11 67">FDA00006494</strain>
        <strain evidence="3 64">FDA00007096</strain>
        <strain evidence="7 70">FDA00008584</strain>
        <strain evidence="17">FDA00011243</strain>
        <strain evidence="4 54">FDA00013332</strain>
        <strain evidence="10 58">FDA00013853</strain>
        <strain evidence="31 72">FDA00014336</strain>
        <strain evidence="33 68">FDA00014370</strain>
        <strain evidence="32 69">FDA00014392</strain>
        <strain evidence="40">FDA00015054</strain>
        <strain evidence="20 88">FDA1005580-S054-001</strain>
        <strain evidence="79">FDA1090798-S029-001</strain>
        <strain evidence="80">FDA956581-098-004</strain>
        <strain evidence="18 83">FDA960927-006-004</strain>
        <strain evidence="22 93">FLAG-38921</strain>
        <strain evidence="34 73">FLAG-51482A</strain>
        <strain evidence="16 56">FLAG-54356</strain>
        <strain evidence="9 66">FSIS31901579</strain>
        <strain evidence="28 84">LS1344</strain>
        <strain evidence="38 76">OSF101448</strain>
        <strain evidence="8 59">VA-WGS-00405</strain>
    </source>
</reference>
<evidence type="ECO:0000313" key="83">
    <source>
        <dbReference type="Proteomes" id="UP000525850"/>
    </source>
</evidence>
<dbReference type="Proteomes" id="UP000546397">
    <property type="component" value="Unassembled WGS sequence"/>
</dbReference>
<dbReference type="EMBL" id="AANCRK010000001">
    <property type="protein sequence ID" value="EDN7713861.1"/>
    <property type="molecule type" value="Genomic_DNA"/>
</dbReference>
<evidence type="ECO:0000313" key="12">
    <source>
        <dbReference type="EMBL" id="EAE2353157.1"/>
    </source>
</evidence>
<evidence type="ECO:0000313" key="87">
    <source>
        <dbReference type="Proteomes" id="UP000533021"/>
    </source>
</evidence>
<evidence type="ECO:0000313" key="93">
    <source>
        <dbReference type="Proteomes" id="UP000566721"/>
    </source>
</evidence>
<dbReference type="EMBL" id="AABCVX010000001">
    <property type="protein sequence ID" value="EAG6168091.1"/>
    <property type="molecule type" value="Genomic_DNA"/>
</dbReference>
<evidence type="ECO:0000313" key="7">
    <source>
        <dbReference type="EMBL" id="EAD1183895.1"/>
    </source>
</evidence>
<dbReference type="Proteomes" id="UP000842809">
    <property type="component" value="Unassembled WGS sequence"/>
</dbReference>
<evidence type="ECO:0000313" key="95">
    <source>
        <dbReference type="Proteomes" id="UP000841146"/>
    </source>
</evidence>
<evidence type="ECO:0000313" key="88">
    <source>
        <dbReference type="Proteomes" id="UP000540117"/>
    </source>
</evidence>
<evidence type="ECO:0000313" key="18">
    <source>
        <dbReference type="EMBL" id="EAG2514002.1"/>
    </source>
</evidence>
<dbReference type="EMBL" id="AANDSR010000001">
    <property type="protein sequence ID" value="EDN9835438.1"/>
    <property type="molecule type" value="Genomic_DNA"/>
</dbReference>
<dbReference type="Proteomes" id="UP000841146">
    <property type="component" value="Unassembled WGS sequence"/>
</dbReference>
<evidence type="ECO:0000313" key="26">
    <source>
        <dbReference type="EMBL" id="EAH2281161.1"/>
    </source>
</evidence>
<reference evidence="49 89" key="10">
    <citation type="submission" date="2020-06" db="EMBL/GenBank/DDBJ databases">
        <title>Two Listeria outbreaks in Switzerland in 2018 and 2020.</title>
        <authorList>
            <person name="Stevens M.J.A."/>
            <person name="Bloemberg G."/>
            <person name="Nusch-Inderbinnen M."/>
            <person name="Stephan R."/>
        </authorList>
    </citation>
    <scope>NUCLEOTIDE SEQUENCE [LARGE SCALE GENOMIC DNA]</scope>
    <source>
        <strain evidence="49 89">N18-0707</strain>
    </source>
</reference>
<evidence type="ECO:0000313" key="74">
    <source>
        <dbReference type="Proteomes" id="UP000455569"/>
    </source>
</evidence>
<evidence type="ECO:0000313" key="53">
    <source>
        <dbReference type="Proteomes" id="UP000272537"/>
    </source>
</evidence>
<dbReference type="Proteomes" id="UP000522199">
    <property type="component" value="Unassembled WGS sequence"/>
</dbReference>
<evidence type="ECO:0000313" key="15">
    <source>
        <dbReference type="EMBL" id="EAG1892310.1"/>
    </source>
</evidence>
<dbReference type="EMBL" id="AAAIXK010000001">
    <property type="protein sequence ID" value="EAC5549242.1"/>
    <property type="molecule type" value="Genomic_DNA"/>
</dbReference>
<evidence type="ECO:0000313" key="24">
    <source>
        <dbReference type="EMBL" id="EAG9387726.1"/>
    </source>
</evidence>
<name>A0A0B8R6U6_LISMN</name>
<evidence type="ECO:0000313" key="9">
    <source>
        <dbReference type="EMBL" id="EAD5774544.1"/>
    </source>
</evidence>
<dbReference type="Proteomes" id="UP000843503">
    <property type="component" value="Unassembled WGS sequence"/>
</dbReference>
<keyword evidence="1" id="KW-0472">Membrane</keyword>
<dbReference type="EMBL" id="AACKDQ010000016">
    <property type="protein sequence ID" value="EAK9317132.1"/>
    <property type="molecule type" value="Genomic_DNA"/>
</dbReference>
<dbReference type="EMBL" id="AAAQQZ010000001">
    <property type="protein sequence ID" value="EAE1337465.1"/>
    <property type="molecule type" value="Genomic_DNA"/>
</dbReference>